<dbReference type="AlphaFoldDB" id="A0A9D1INS0"/>
<dbReference type="InterPro" id="IPR044068">
    <property type="entry name" value="CB"/>
</dbReference>
<dbReference type="GO" id="GO:0006310">
    <property type="term" value="P:DNA recombination"/>
    <property type="evidence" value="ECO:0007669"/>
    <property type="project" value="UniProtKB-KW"/>
</dbReference>
<keyword evidence="3" id="KW-0132">Cell division</keyword>
<dbReference type="SUPFAM" id="SSF56349">
    <property type="entry name" value="DNA breaking-rejoining enzymes"/>
    <property type="match status" value="1"/>
</dbReference>
<dbReference type="Pfam" id="PF02899">
    <property type="entry name" value="Phage_int_SAM_1"/>
    <property type="match status" value="1"/>
</dbReference>
<evidence type="ECO:0000256" key="4">
    <source>
        <dbReference type="ARBA" id="ARBA00022829"/>
    </source>
</evidence>
<keyword evidence="7" id="KW-0233">DNA recombination</keyword>
<dbReference type="GO" id="GO:0015074">
    <property type="term" value="P:DNA integration"/>
    <property type="evidence" value="ECO:0007669"/>
    <property type="project" value="UniProtKB-KW"/>
</dbReference>
<evidence type="ECO:0000313" key="12">
    <source>
        <dbReference type="EMBL" id="HIU39134.1"/>
    </source>
</evidence>
<keyword evidence="2" id="KW-0963">Cytoplasm</keyword>
<keyword evidence="4" id="KW-0159">Chromosome partition</keyword>
<proteinExistence type="predicted"/>
<sequence length="297" mass="33515">MKQAIDSFLYYIRYELNYSVHTVLSYGKDLSQFADFADKRGCGDPRGVTVADVRSWVYDLTERRRLSARTVRRKVQSLRAFYRFLEKRGEVGASPVADVPMAKVAQVLPSFVREKGLDEVLDAPFDRGNFRETRNRLIVAMLYETGIRRAELISLKDADVDLGRRELKVHGKRNKDRIVPFCEELGELIALYRPLRGAVAEAETFFVTEKGAPLYGKLVYDVVCNALSGVTSGKRSPHTLRHSYASAMLNHGAGINSVKELLGHESLAATQIYTHITYSELKQNYKQAHPRALKKGG</sequence>
<dbReference type="Gene3D" id="1.10.443.10">
    <property type="entry name" value="Intergrase catalytic core"/>
    <property type="match status" value="1"/>
</dbReference>
<comment type="subcellular location">
    <subcellularLocation>
        <location evidence="1">Cytoplasm</location>
    </subcellularLocation>
</comment>
<name>A0A9D1INS0_9BACT</name>
<evidence type="ECO:0000259" key="10">
    <source>
        <dbReference type="PROSITE" id="PS51898"/>
    </source>
</evidence>
<comment type="caution">
    <text evidence="12">The sequence shown here is derived from an EMBL/GenBank/DDBJ whole genome shotgun (WGS) entry which is preliminary data.</text>
</comment>
<keyword evidence="8" id="KW-0131">Cell cycle</keyword>
<feature type="domain" description="Core-binding (CB)" evidence="11">
    <location>
        <begin position="1"/>
        <end position="86"/>
    </location>
</feature>
<evidence type="ECO:0000256" key="3">
    <source>
        <dbReference type="ARBA" id="ARBA00022618"/>
    </source>
</evidence>
<reference evidence="12" key="2">
    <citation type="journal article" date="2021" name="PeerJ">
        <title>Extensive microbial diversity within the chicken gut microbiome revealed by metagenomics and culture.</title>
        <authorList>
            <person name="Gilroy R."/>
            <person name="Ravi A."/>
            <person name="Getino M."/>
            <person name="Pursley I."/>
            <person name="Horton D.L."/>
            <person name="Alikhan N.F."/>
            <person name="Baker D."/>
            <person name="Gharbi K."/>
            <person name="Hall N."/>
            <person name="Watson M."/>
            <person name="Adriaenssens E.M."/>
            <person name="Foster-Nyarko E."/>
            <person name="Jarju S."/>
            <person name="Secka A."/>
            <person name="Antonio M."/>
            <person name="Oren A."/>
            <person name="Chaudhuri R.R."/>
            <person name="La Ragione R."/>
            <person name="Hildebrand F."/>
            <person name="Pallen M.J."/>
        </authorList>
    </citation>
    <scope>NUCLEOTIDE SEQUENCE</scope>
    <source>
        <strain evidence="12">17073</strain>
    </source>
</reference>
<dbReference type="InterPro" id="IPR013762">
    <property type="entry name" value="Integrase-like_cat_sf"/>
</dbReference>
<organism evidence="12 13">
    <name type="scientific">Candidatus Limisoma intestinavium</name>
    <dbReference type="NCBI Taxonomy" id="2840856"/>
    <lineage>
        <taxon>Bacteria</taxon>
        <taxon>Pseudomonadati</taxon>
        <taxon>Bacteroidota</taxon>
        <taxon>Bacteroidia</taxon>
        <taxon>Bacteroidales</taxon>
        <taxon>Candidatus Limisoma</taxon>
    </lineage>
</organism>
<dbReference type="InterPro" id="IPR010998">
    <property type="entry name" value="Integrase_recombinase_N"/>
</dbReference>
<evidence type="ECO:0000256" key="8">
    <source>
        <dbReference type="ARBA" id="ARBA00023306"/>
    </source>
</evidence>
<evidence type="ECO:0000313" key="13">
    <source>
        <dbReference type="Proteomes" id="UP000824076"/>
    </source>
</evidence>
<evidence type="ECO:0000256" key="7">
    <source>
        <dbReference type="ARBA" id="ARBA00023172"/>
    </source>
</evidence>
<dbReference type="PANTHER" id="PTHR30349:SF77">
    <property type="entry name" value="TYROSINE RECOMBINASE XERC"/>
    <property type="match status" value="1"/>
</dbReference>
<keyword evidence="6 9" id="KW-0238">DNA-binding</keyword>
<dbReference type="GO" id="GO:0005737">
    <property type="term" value="C:cytoplasm"/>
    <property type="evidence" value="ECO:0007669"/>
    <property type="project" value="UniProtKB-SubCell"/>
</dbReference>
<dbReference type="EMBL" id="DVMS01000161">
    <property type="protein sequence ID" value="HIU39134.1"/>
    <property type="molecule type" value="Genomic_DNA"/>
</dbReference>
<evidence type="ECO:0000256" key="2">
    <source>
        <dbReference type="ARBA" id="ARBA00022490"/>
    </source>
</evidence>
<evidence type="ECO:0000256" key="1">
    <source>
        <dbReference type="ARBA" id="ARBA00004496"/>
    </source>
</evidence>
<dbReference type="PANTHER" id="PTHR30349">
    <property type="entry name" value="PHAGE INTEGRASE-RELATED"/>
    <property type="match status" value="1"/>
</dbReference>
<evidence type="ECO:0000259" key="11">
    <source>
        <dbReference type="PROSITE" id="PS51900"/>
    </source>
</evidence>
<dbReference type="PROSITE" id="PS51898">
    <property type="entry name" value="TYR_RECOMBINASE"/>
    <property type="match status" value="1"/>
</dbReference>
<reference evidence="12" key="1">
    <citation type="submission" date="2020-10" db="EMBL/GenBank/DDBJ databases">
        <authorList>
            <person name="Gilroy R."/>
        </authorList>
    </citation>
    <scope>NUCLEOTIDE SEQUENCE</scope>
    <source>
        <strain evidence="12">17073</strain>
    </source>
</reference>
<feature type="domain" description="Tyr recombinase" evidence="10">
    <location>
        <begin position="107"/>
        <end position="286"/>
    </location>
</feature>
<evidence type="ECO:0000256" key="6">
    <source>
        <dbReference type="ARBA" id="ARBA00023125"/>
    </source>
</evidence>
<dbReference type="GO" id="GO:0007059">
    <property type="term" value="P:chromosome segregation"/>
    <property type="evidence" value="ECO:0007669"/>
    <property type="project" value="UniProtKB-KW"/>
</dbReference>
<dbReference type="Gene3D" id="1.10.150.130">
    <property type="match status" value="1"/>
</dbReference>
<gene>
    <name evidence="12" type="ORF">IAD18_05665</name>
</gene>
<dbReference type="GO" id="GO:0003677">
    <property type="term" value="F:DNA binding"/>
    <property type="evidence" value="ECO:0007669"/>
    <property type="project" value="UniProtKB-UniRule"/>
</dbReference>
<dbReference type="Pfam" id="PF00589">
    <property type="entry name" value="Phage_integrase"/>
    <property type="match status" value="1"/>
</dbReference>
<dbReference type="GO" id="GO:0051301">
    <property type="term" value="P:cell division"/>
    <property type="evidence" value="ECO:0007669"/>
    <property type="project" value="UniProtKB-KW"/>
</dbReference>
<evidence type="ECO:0000256" key="9">
    <source>
        <dbReference type="PROSITE-ProRule" id="PRU01248"/>
    </source>
</evidence>
<evidence type="ECO:0000256" key="5">
    <source>
        <dbReference type="ARBA" id="ARBA00022908"/>
    </source>
</evidence>
<keyword evidence="5" id="KW-0229">DNA integration</keyword>
<dbReference type="Proteomes" id="UP000824076">
    <property type="component" value="Unassembled WGS sequence"/>
</dbReference>
<dbReference type="PROSITE" id="PS51900">
    <property type="entry name" value="CB"/>
    <property type="match status" value="1"/>
</dbReference>
<dbReference type="InterPro" id="IPR050090">
    <property type="entry name" value="Tyrosine_recombinase_XerCD"/>
</dbReference>
<accession>A0A9D1INS0</accession>
<dbReference type="InterPro" id="IPR011010">
    <property type="entry name" value="DNA_brk_join_enz"/>
</dbReference>
<dbReference type="InterPro" id="IPR002104">
    <property type="entry name" value="Integrase_catalytic"/>
</dbReference>
<dbReference type="InterPro" id="IPR004107">
    <property type="entry name" value="Integrase_SAM-like_N"/>
</dbReference>
<protein>
    <submittedName>
        <fullName evidence="12">Tyrosine-type recombinase/integrase</fullName>
    </submittedName>
</protein>